<dbReference type="IntAct" id="A0A1D6M4I1">
    <property type="interactions" value="1"/>
</dbReference>
<feature type="region of interest" description="Disordered" evidence="1">
    <location>
        <begin position="90"/>
        <end position="156"/>
    </location>
</feature>
<organism evidence="4 5">
    <name type="scientific">Zea mays</name>
    <name type="common">Maize</name>
    <dbReference type="NCBI Taxonomy" id="4577"/>
    <lineage>
        <taxon>Eukaryota</taxon>
        <taxon>Viridiplantae</taxon>
        <taxon>Streptophyta</taxon>
        <taxon>Embryophyta</taxon>
        <taxon>Tracheophyta</taxon>
        <taxon>Spermatophyta</taxon>
        <taxon>Magnoliopsida</taxon>
        <taxon>Liliopsida</taxon>
        <taxon>Poales</taxon>
        <taxon>Poaceae</taxon>
        <taxon>PACMAD clade</taxon>
        <taxon>Panicoideae</taxon>
        <taxon>Andropogonodae</taxon>
        <taxon>Andropogoneae</taxon>
        <taxon>Tripsacinae</taxon>
        <taxon>Zea</taxon>
    </lineage>
</organism>
<keyword evidence="2" id="KW-1133">Transmembrane helix</keyword>
<dbReference type="AlphaFoldDB" id="A0A1D6M4I1"/>
<reference evidence="4" key="3">
    <citation type="submission" date="2019-07" db="EMBL/GenBank/DDBJ databases">
        <authorList>
            <person name="Seetharam A."/>
            <person name="Woodhouse M."/>
            <person name="Cannon E."/>
        </authorList>
    </citation>
    <scope>NUCLEOTIDE SEQUENCE [LARGE SCALE GENOMIC DNA]</scope>
    <source>
        <strain evidence="4">cv. B73</strain>
    </source>
</reference>
<reference evidence="3" key="2">
    <citation type="submission" date="2015-12" db="EMBL/GenBank/DDBJ databases">
        <title>Update maize B73 reference genome by single molecule sequencing technologies.</title>
        <authorList>
            <consortium name="Maize Genome Sequencing Project"/>
            <person name="Ware D."/>
        </authorList>
    </citation>
    <scope>NUCLEOTIDE SEQUENCE</scope>
    <source>
        <tissue evidence="3">Seedling</tissue>
    </source>
</reference>
<dbReference type="eggNOG" id="ENOG502R5NB">
    <property type="taxonomic scope" value="Eukaryota"/>
</dbReference>
<sequence>MSPREWIHDGDYTPVIVVMIFIVLLTVASVLFSHYCVGDRAFMRTGYDFEGYVMRKFAVCVDSGLPKRAHHDIKNTNPHEVRVEVVEEVHASEPSTPALPLATPAPPTAPYHVATGARAEEVPSAAEEEQEEDEDWEDDGDDEEFDFEEEGDLLNL</sequence>
<keyword evidence="2" id="KW-0812">Transmembrane</keyword>
<proteinExistence type="evidence at protein level"/>
<dbReference type="Proteomes" id="UP000007305">
    <property type="component" value="Chromosome 6"/>
</dbReference>
<dbReference type="OMA" id="MSPREWI"/>
<reference evidence="5" key="1">
    <citation type="journal article" date="2009" name="Science">
        <title>The B73 maize genome: complexity, diversity, and dynamics.</title>
        <authorList>
            <person name="Schnable P.S."/>
            <person name="Ware D."/>
            <person name="Fulton R.S."/>
            <person name="Stein J.C."/>
            <person name="Wei F."/>
            <person name="Pasternak S."/>
            <person name="Liang C."/>
            <person name="Zhang J."/>
            <person name="Fulton L."/>
            <person name="Graves T.A."/>
            <person name="Minx P."/>
            <person name="Reily A.D."/>
            <person name="Courtney L."/>
            <person name="Kruchowski S.S."/>
            <person name="Tomlinson C."/>
            <person name="Strong C."/>
            <person name="Delehaunty K."/>
            <person name="Fronick C."/>
            <person name="Courtney B."/>
            <person name="Rock S.M."/>
            <person name="Belter E."/>
            <person name="Du F."/>
            <person name="Kim K."/>
            <person name="Abbott R.M."/>
            <person name="Cotton M."/>
            <person name="Levy A."/>
            <person name="Marchetto P."/>
            <person name="Ochoa K."/>
            <person name="Jackson S.M."/>
            <person name="Gillam B."/>
            <person name="Chen W."/>
            <person name="Yan L."/>
            <person name="Higginbotham J."/>
            <person name="Cardenas M."/>
            <person name="Waligorski J."/>
            <person name="Applebaum E."/>
            <person name="Phelps L."/>
            <person name="Falcone J."/>
            <person name="Kanchi K."/>
            <person name="Thane T."/>
            <person name="Scimone A."/>
            <person name="Thane N."/>
            <person name="Henke J."/>
            <person name="Wang T."/>
            <person name="Ruppert J."/>
            <person name="Shah N."/>
            <person name="Rotter K."/>
            <person name="Hodges J."/>
            <person name="Ingenthron E."/>
            <person name="Cordes M."/>
            <person name="Kohlberg S."/>
            <person name="Sgro J."/>
            <person name="Delgado B."/>
            <person name="Mead K."/>
            <person name="Chinwalla A."/>
            <person name="Leonard S."/>
            <person name="Crouse K."/>
            <person name="Collura K."/>
            <person name="Kudrna D."/>
            <person name="Currie J."/>
            <person name="He R."/>
            <person name="Angelova A."/>
            <person name="Rajasekar S."/>
            <person name="Mueller T."/>
            <person name="Lomeli R."/>
            <person name="Scara G."/>
            <person name="Ko A."/>
            <person name="Delaney K."/>
            <person name="Wissotski M."/>
            <person name="Lopez G."/>
            <person name="Campos D."/>
            <person name="Braidotti M."/>
            <person name="Ashley E."/>
            <person name="Golser W."/>
            <person name="Kim H."/>
            <person name="Lee S."/>
            <person name="Lin J."/>
            <person name="Dujmic Z."/>
            <person name="Kim W."/>
            <person name="Talag J."/>
            <person name="Zuccolo A."/>
            <person name="Fan C."/>
            <person name="Sebastian A."/>
            <person name="Kramer M."/>
            <person name="Spiegel L."/>
            <person name="Nascimento L."/>
            <person name="Zutavern T."/>
            <person name="Miller B."/>
            <person name="Ambroise C."/>
            <person name="Muller S."/>
            <person name="Spooner W."/>
            <person name="Narechania A."/>
            <person name="Ren L."/>
            <person name="Wei S."/>
            <person name="Kumari S."/>
            <person name="Faga B."/>
            <person name="Levy M.J."/>
            <person name="McMahan L."/>
            <person name="Van Buren P."/>
            <person name="Vaughn M.W."/>
            <person name="Ying K."/>
            <person name="Yeh C.-T."/>
            <person name="Emrich S.J."/>
            <person name="Jia Y."/>
            <person name="Kalyanaraman A."/>
            <person name="Hsia A.-P."/>
            <person name="Barbazuk W.B."/>
            <person name="Baucom R.S."/>
            <person name="Brutnell T.P."/>
            <person name="Carpita N.C."/>
            <person name="Chaparro C."/>
            <person name="Chia J.-M."/>
            <person name="Deragon J.-M."/>
            <person name="Estill J.C."/>
            <person name="Fu Y."/>
            <person name="Jeddeloh J.A."/>
            <person name="Han Y."/>
            <person name="Lee H."/>
            <person name="Li P."/>
            <person name="Lisch D.R."/>
            <person name="Liu S."/>
            <person name="Liu Z."/>
            <person name="Nagel D.H."/>
            <person name="McCann M.C."/>
            <person name="SanMiguel P."/>
            <person name="Myers A.M."/>
            <person name="Nettleton D."/>
            <person name="Nguyen J."/>
            <person name="Penning B.W."/>
            <person name="Ponnala L."/>
            <person name="Schneider K.L."/>
            <person name="Schwartz D.C."/>
            <person name="Sharma A."/>
            <person name="Soderlund C."/>
            <person name="Springer N.M."/>
            <person name="Sun Q."/>
            <person name="Wang H."/>
            <person name="Waterman M."/>
            <person name="Westerman R."/>
            <person name="Wolfgruber T.K."/>
            <person name="Yang L."/>
            <person name="Yu Y."/>
            <person name="Zhang L."/>
            <person name="Zhou S."/>
            <person name="Zhu Q."/>
            <person name="Bennetzen J.L."/>
            <person name="Dawe R.K."/>
            <person name="Jiang J."/>
            <person name="Jiang N."/>
            <person name="Presting G.G."/>
            <person name="Wessler S.R."/>
            <person name="Aluru S."/>
            <person name="Martienssen R.A."/>
            <person name="Clifton S.W."/>
            <person name="McCombie W.R."/>
            <person name="Wing R.A."/>
            <person name="Wilson R.K."/>
        </authorList>
    </citation>
    <scope>NUCLEOTIDE SEQUENCE [LARGE SCALE GENOMIC DNA]</scope>
    <source>
        <strain evidence="5">cv. B73</strain>
    </source>
</reference>
<dbReference type="EMBL" id="CM000782">
    <property type="protein sequence ID" value="AQK86038.1"/>
    <property type="molecule type" value="Genomic_DNA"/>
</dbReference>
<evidence type="ECO:0000256" key="1">
    <source>
        <dbReference type="SAM" id="MobiDB-lite"/>
    </source>
</evidence>
<dbReference type="PaxDb" id="4577-GRMZM2G126302_P01"/>
<dbReference type="PANTHER" id="PTHR33429">
    <property type="entry name" value="OS02G0708000 PROTEIN-RELATED"/>
    <property type="match status" value="1"/>
</dbReference>
<dbReference type="EnsemblPlants" id="Zm00001eb288220_T001">
    <property type="protein sequence ID" value="Zm00001eb288220_P001"/>
    <property type="gene ID" value="Zm00001eb288220"/>
</dbReference>
<evidence type="ECO:0000313" key="4">
    <source>
        <dbReference type="EnsemblPlants" id="Zm00001eb288220_P001"/>
    </source>
</evidence>
<keyword evidence="5" id="KW-1185">Reference proteome</keyword>
<evidence type="ECO:0007829" key="6">
    <source>
        <dbReference type="PeptideAtlas" id="A0A1D6M4I1"/>
    </source>
</evidence>
<accession>A0A1D6M4I1</accession>
<feature type="compositionally biased region" description="Acidic residues" evidence="1">
    <location>
        <begin position="126"/>
        <end position="156"/>
    </location>
</feature>
<feature type="transmembrane region" description="Helical" evidence="2">
    <location>
        <begin position="12"/>
        <end position="37"/>
    </location>
</feature>
<reference evidence="4" key="4">
    <citation type="submission" date="2021-05" db="UniProtKB">
        <authorList>
            <consortium name="EnsemblPlants"/>
        </authorList>
    </citation>
    <scope>IDENTIFICATION</scope>
    <source>
        <strain evidence="4">cv. B73</strain>
    </source>
</reference>
<keyword evidence="2" id="KW-0472">Membrane</keyword>
<dbReference type="ExpressionAtlas" id="A0A1D6M4I1">
    <property type="expression patterns" value="baseline and differential"/>
</dbReference>
<evidence type="ECO:0000313" key="5">
    <source>
        <dbReference type="Proteomes" id="UP000007305"/>
    </source>
</evidence>
<protein>
    <submittedName>
        <fullName evidence="3 4">Uncharacterized protein</fullName>
    </submittedName>
</protein>
<gene>
    <name evidence="3" type="ORF">ZEAMMB73_Zm00001d038202</name>
</gene>
<keyword evidence="6" id="KW-1267">Proteomics identification</keyword>
<name>A0A1D6M4I1_MAIZE</name>
<evidence type="ECO:0000313" key="3">
    <source>
        <dbReference type="EMBL" id="AQK86038.1"/>
    </source>
</evidence>
<dbReference type="PANTHER" id="PTHR33429:SF43">
    <property type="match status" value="1"/>
</dbReference>
<evidence type="ECO:0000256" key="2">
    <source>
        <dbReference type="SAM" id="Phobius"/>
    </source>
</evidence>
<dbReference type="Gramene" id="Zm00001eb288220_T001">
    <property type="protein sequence ID" value="Zm00001eb288220_P001"/>
    <property type="gene ID" value="Zm00001eb288220"/>
</dbReference>